<gene>
    <name evidence="1" type="ORF">AB8O55_08305</name>
</gene>
<evidence type="ECO:0000313" key="2">
    <source>
        <dbReference type="Proteomes" id="UP001564626"/>
    </source>
</evidence>
<protein>
    <submittedName>
        <fullName evidence="1">Uncharacterized protein</fullName>
    </submittedName>
</protein>
<dbReference type="Proteomes" id="UP001564626">
    <property type="component" value="Unassembled WGS sequence"/>
</dbReference>
<comment type="caution">
    <text evidence="1">The sequence shown here is derived from an EMBL/GenBank/DDBJ whole genome shotgun (WGS) entry which is preliminary data.</text>
</comment>
<organism evidence="1 2">
    <name type="scientific">Saccharopolyspora cebuensis</name>
    <dbReference type="NCBI Taxonomy" id="418759"/>
    <lineage>
        <taxon>Bacteria</taxon>
        <taxon>Bacillati</taxon>
        <taxon>Actinomycetota</taxon>
        <taxon>Actinomycetes</taxon>
        <taxon>Pseudonocardiales</taxon>
        <taxon>Pseudonocardiaceae</taxon>
        <taxon>Saccharopolyspora</taxon>
    </lineage>
</organism>
<evidence type="ECO:0000313" key="1">
    <source>
        <dbReference type="EMBL" id="MEY8039397.1"/>
    </source>
</evidence>
<reference evidence="1 2" key="1">
    <citation type="submission" date="2024-08" db="EMBL/GenBank/DDBJ databases">
        <title>Genome mining of Saccharopolyspora cebuensis PGLac3 from Nigerian medicinal plant.</title>
        <authorList>
            <person name="Ezeobiora C.E."/>
            <person name="Igbokwe N.H."/>
            <person name="Amin D.H."/>
            <person name="Mendie U.E."/>
        </authorList>
    </citation>
    <scope>NUCLEOTIDE SEQUENCE [LARGE SCALE GENOMIC DNA]</scope>
    <source>
        <strain evidence="1 2">PGLac3</strain>
    </source>
</reference>
<keyword evidence="2" id="KW-1185">Reference proteome</keyword>
<proteinExistence type="predicted"/>
<dbReference type="EMBL" id="JBGEHV010000011">
    <property type="protein sequence ID" value="MEY8039397.1"/>
    <property type="molecule type" value="Genomic_DNA"/>
</dbReference>
<sequence length="448" mass="49564">MHIDVDYLVLSARSWRYRSDEPFLWAYTDPYRVPLFEVRGLSEHGTHQRSLFTRAAFQAAALPVRISAAFSWAEQADFRMRPSAVITARSADSLAMRLCPEHGDRSPGHDPGVLIATRDGIALLEAENPAKRDVLDQIGDAVAKYTGPLYRLGEDFAGTMNSTANFRGRTVDHGGTTQTFEVVEKTRVGHDQIAGYDVVRRKFRRLGYEEENRAGTYLRITFVDDSCLDLHLADNPDSERVLRMVRDGSGSPSAGPSSLRQPPFAAQGWLRPGETCQRVFPHYEGVFASTIAGRTALPHTPAPSVPALPHPRKESFGHPSDVVVGGDHLGDEWVHDLGLRGWISAAQPDQTAVAVADMITAGNGYAWLVLTDQRIAVAIAPEYTRPETQPEPPMKEKLRIPEANLTTWWEAPIGVLRGIRDERHGRTLTGSPFARLEFADGSSLLIRQ</sequence>
<accession>A0ABV4CHB5</accession>
<name>A0ABV4CHB5_9PSEU</name>
<dbReference type="RefSeq" id="WP_345367558.1">
    <property type="nucleotide sequence ID" value="NZ_BAABII010000019.1"/>
</dbReference>